<evidence type="ECO:0000256" key="6">
    <source>
        <dbReference type="PROSITE-ProRule" id="PRU00146"/>
    </source>
</evidence>
<dbReference type="SUPFAM" id="SSF57903">
    <property type="entry name" value="FYVE/PHD zinc finger"/>
    <property type="match status" value="1"/>
</dbReference>
<dbReference type="PROSITE" id="PS01359">
    <property type="entry name" value="ZF_PHD_1"/>
    <property type="match status" value="1"/>
</dbReference>
<reference evidence="9 10" key="1">
    <citation type="journal article" date="2013" name="Curr. Biol.">
        <title>The Genome of the Foraminiferan Reticulomyxa filosa.</title>
        <authorList>
            <person name="Glockner G."/>
            <person name="Hulsmann N."/>
            <person name="Schleicher M."/>
            <person name="Noegel A.A."/>
            <person name="Eichinger L."/>
            <person name="Gallinger C."/>
            <person name="Pawlowski J."/>
            <person name="Sierra R."/>
            <person name="Euteneuer U."/>
            <person name="Pillet L."/>
            <person name="Moustafa A."/>
            <person name="Platzer M."/>
            <person name="Groth M."/>
            <person name="Szafranski K."/>
            <person name="Schliwa M."/>
        </authorList>
    </citation>
    <scope>NUCLEOTIDE SEQUENCE [LARGE SCALE GENOMIC DNA]</scope>
</reference>
<organism evidence="9 10">
    <name type="scientific">Reticulomyxa filosa</name>
    <dbReference type="NCBI Taxonomy" id="46433"/>
    <lineage>
        <taxon>Eukaryota</taxon>
        <taxon>Sar</taxon>
        <taxon>Rhizaria</taxon>
        <taxon>Retaria</taxon>
        <taxon>Foraminifera</taxon>
        <taxon>Monothalamids</taxon>
        <taxon>Reticulomyxidae</taxon>
        <taxon>Reticulomyxa</taxon>
    </lineage>
</organism>
<name>X6P7V9_RETFI</name>
<feature type="compositionally biased region" description="Basic and acidic residues" evidence="7">
    <location>
        <begin position="56"/>
        <end position="66"/>
    </location>
</feature>
<keyword evidence="3 6" id="KW-0863">Zinc-finger</keyword>
<proteinExistence type="predicted"/>
<dbReference type="InterPro" id="IPR019787">
    <property type="entry name" value="Znf_PHD-finger"/>
</dbReference>
<protein>
    <recommendedName>
        <fullName evidence="8">PHD-type domain-containing protein</fullName>
    </recommendedName>
</protein>
<evidence type="ECO:0000256" key="2">
    <source>
        <dbReference type="ARBA" id="ARBA00022723"/>
    </source>
</evidence>
<dbReference type="PANTHER" id="PTHR46174">
    <property type="entry name" value="CXXC-TYPE ZINC FINGER PROTEIN 1"/>
    <property type="match status" value="1"/>
</dbReference>
<keyword evidence="5" id="KW-0539">Nucleus</keyword>
<feature type="domain" description="PHD-type" evidence="8">
    <location>
        <begin position="70"/>
        <end position="123"/>
    </location>
</feature>
<dbReference type="InterPro" id="IPR001965">
    <property type="entry name" value="Znf_PHD"/>
</dbReference>
<dbReference type="GO" id="GO:0008270">
    <property type="term" value="F:zinc ion binding"/>
    <property type="evidence" value="ECO:0007669"/>
    <property type="project" value="UniProtKB-KW"/>
</dbReference>
<evidence type="ECO:0000313" key="10">
    <source>
        <dbReference type="Proteomes" id="UP000023152"/>
    </source>
</evidence>
<evidence type="ECO:0000256" key="7">
    <source>
        <dbReference type="SAM" id="MobiDB-lite"/>
    </source>
</evidence>
<feature type="compositionally biased region" description="Basic and acidic residues" evidence="7">
    <location>
        <begin position="32"/>
        <end position="49"/>
    </location>
</feature>
<dbReference type="Pfam" id="PF00628">
    <property type="entry name" value="PHD"/>
    <property type="match status" value="1"/>
</dbReference>
<feature type="non-terminal residue" evidence="9">
    <location>
        <position position="1"/>
    </location>
</feature>
<dbReference type="EMBL" id="ASPP01002820">
    <property type="protein sequence ID" value="ETO34154.1"/>
    <property type="molecule type" value="Genomic_DNA"/>
</dbReference>
<evidence type="ECO:0000256" key="5">
    <source>
        <dbReference type="ARBA" id="ARBA00023242"/>
    </source>
</evidence>
<sequence>SKSKDVKAQLDYGSKWTAEEEEDEDIDGNMEDALHDDNGNNEKEEESNRRRYANGSKDKDKGHGEEDPSKVYCLCRRPYDANKSTICCDYCEEWYHLVCVGMNDAELNSMQDDKYKCPACLELETGRRRDVSDVWERLEQQQQLLLYQNALQSIEQIRKHCLNKELWYSYCAQLGRLEPGCIVDVNMDKLDSQWDLADVHEDIASIKYSTRAKVLSIANTDKHGAHSREAQVQFDNYGFIRPKSKANHTP</sequence>
<dbReference type="AlphaFoldDB" id="X6P7V9"/>
<accession>X6P7V9</accession>
<feature type="region of interest" description="Disordered" evidence="7">
    <location>
        <begin position="1"/>
        <end position="66"/>
    </location>
</feature>
<dbReference type="Proteomes" id="UP000023152">
    <property type="component" value="Unassembled WGS sequence"/>
</dbReference>
<evidence type="ECO:0000259" key="8">
    <source>
        <dbReference type="PROSITE" id="PS50016"/>
    </source>
</evidence>
<evidence type="ECO:0000256" key="3">
    <source>
        <dbReference type="ARBA" id="ARBA00022771"/>
    </source>
</evidence>
<evidence type="ECO:0000256" key="1">
    <source>
        <dbReference type="ARBA" id="ARBA00004123"/>
    </source>
</evidence>
<dbReference type="GO" id="GO:0048188">
    <property type="term" value="C:Set1C/COMPASS complex"/>
    <property type="evidence" value="ECO:0007669"/>
    <property type="project" value="InterPro"/>
</dbReference>
<dbReference type="InterPro" id="IPR037869">
    <property type="entry name" value="Spp1/CFP1"/>
</dbReference>
<comment type="subcellular location">
    <subcellularLocation>
        <location evidence="1">Nucleus</location>
    </subcellularLocation>
</comment>
<keyword evidence="2" id="KW-0479">Metal-binding</keyword>
<keyword evidence="10" id="KW-1185">Reference proteome</keyword>
<gene>
    <name evidence="9" type="ORF">RFI_02940</name>
</gene>
<keyword evidence="4" id="KW-0862">Zinc</keyword>
<feature type="compositionally biased region" description="Acidic residues" evidence="7">
    <location>
        <begin position="19"/>
        <end position="30"/>
    </location>
</feature>
<dbReference type="PANTHER" id="PTHR46174:SF1">
    <property type="entry name" value="CXXC-TYPE ZINC FINGER PROTEIN 1"/>
    <property type="match status" value="1"/>
</dbReference>
<dbReference type="PROSITE" id="PS50016">
    <property type="entry name" value="ZF_PHD_2"/>
    <property type="match status" value="1"/>
</dbReference>
<feature type="non-terminal residue" evidence="9">
    <location>
        <position position="250"/>
    </location>
</feature>
<dbReference type="GO" id="GO:0045893">
    <property type="term" value="P:positive regulation of DNA-templated transcription"/>
    <property type="evidence" value="ECO:0007669"/>
    <property type="project" value="TreeGrafter"/>
</dbReference>
<evidence type="ECO:0000256" key="4">
    <source>
        <dbReference type="ARBA" id="ARBA00022833"/>
    </source>
</evidence>
<dbReference type="InterPro" id="IPR011011">
    <property type="entry name" value="Znf_FYVE_PHD"/>
</dbReference>
<dbReference type="SMART" id="SM00249">
    <property type="entry name" value="PHD"/>
    <property type="match status" value="1"/>
</dbReference>
<dbReference type="InterPro" id="IPR013083">
    <property type="entry name" value="Znf_RING/FYVE/PHD"/>
</dbReference>
<dbReference type="Gene3D" id="3.30.40.10">
    <property type="entry name" value="Zinc/RING finger domain, C3HC4 (zinc finger)"/>
    <property type="match status" value="1"/>
</dbReference>
<evidence type="ECO:0000313" key="9">
    <source>
        <dbReference type="EMBL" id="ETO34154.1"/>
    </source>
</evidence>
<dbReference type="InterPro" id="IPR019786">
    <property type="entry name" value="Zinc_finger_PHD-type_CS"/>
</dbReference>
<comment type="caution">
    <text evidence="9">The sequence shown here is derived from an EMBL/GenBank/DDBJ whole genome shotgun (WGS) entry which is preliminary data.</text>
</comment>
<dbReference type="OrthoDB" id="436852at2759"/>